<reference evidence="1 2" key="1">
    <citation type="submission" date="2013-10" db="EMBL/GenBank/DDBJ databases">
        <title>Complete genome sequence of Corynebacterium lactis DSM 45799(T), isolated from raw cow milk.</title>
        <authorList>
            <person name="Ruckert C."/>
            <person name="Albersmeier A."/>
            <person name="Lipski A."/>
            <person name="Kalinowski J."/>
        </authorList>
    </citation>
    <scope>NUCLEOTIDE SEQUENCE [LARGE SCALE GENOMIC DNA]</scope>
    <source>
        <strain evidence="1 2">RW2-5</strain>
    </source>
</reference>
<dbReference type="Proteomes" id="UP000058446">
    <property type="component" value="Chromosome"/>
</dbReference>
<evidence type="ECO:0000313" key="2">
    <source>
        <dbReference type="Proteomes" id="UP000058446"/>
    </source>
</evidence>
<name>A0A0K2H3J6_9CORY</name>
<accession>A0A0K2H3J6</accession>
<sequence>MPRYITIPIGFAATGTLFRLAELVANELTDDHDLNIEPDTVSLALDEWSEQALLHIDDMPAPWIANALAIQTHAYNAVDTAAENWLEIAVTDAVEKIRLSTTG</sequence>
<proteinExistence type="predicted"/>
<gene>
    <name evidence="1" type="ORF">CLAC_09260</name>
</gene>
<evidence type="ECO:0000313" key="1">
    <source>
        <dbReference type="EMBL" id="ALA68625.1"/>
    </source>
</evidence>
<dbReference type="KEGG" id="clw:CLAC_09260"/>
<keyword evidence="2" id="KW-1185">Reference proteome</keyword>
<dbReference type="EMBL" id="CP006841">
    <property type="protein sequence ID" value="ALA68625.1"/>
    <property type="molecule type" value="Genomic_DNA"/>
</dbReference>
<dbReference type="PATRIC" id="fig|1408189.4.peg.1855"/>
<dbReference type="AlphaFoldDB" id="A0A0K2H3J6"/>
<organism evidence="1 2">
    <name type="scientific">Corynebacterium lactis RW2-5</name>
    <dbReference type="NCBI Taxonomy" id="1408189"/>
    <lineage>
        <taxon>Bacteria</taxon>
        <taxon>Bacillati</taxon>
        <taxon>Actinomycetota</taxon>
        <taxon>Actinomycetes</taxon>
        <taxon>Mycobacteriales</taxon>
        <taxon>Corynebacteriaceae</taxon>
        <taxon>Corynebacterium</taxon>
    </lineage>
</organism>
<dbReference type="RefSeq" id="WP_053412646.1">
    <property type="nucleotide sequence ID" value="NZ_CP006841.1"/>
</dbReference>
<protein>
    <submittedName>
        <fullName evidence="1">Uncharacterized protein</fullName>
    </submittedName>
</protein>